<keyword evidence="3" id="KW-1185">Reference proteome</keyword>
<dbReference type="Gene3D" id="3.90.550.10">
    <property type="entry name" value="Spore Coat Polysaccharide Biosynthesis Protein SpsA, Chain A"/>
    <property type="match status" value="1"/>
</dbReference>
<feature type="domain" description="Glycosyltransferase 2-like" evidence="1">
    <location>
        <begin position="35"/>
        <end position="181"/>
    </location>
</feature>
<dbReference type="AlphaFoldDB" id="A0A1I7FW71"/>
<gene>
    <name evidence="2" type="ORF">SAMN05216480_102290</name>
</gene>
<dbReference type="RefSeq" id="WP_093024033.1">
    <property type="nucleotide sequence ID" value="NZ_FPBK01000002.1"/>
</dbReference>
<dbReference type="Pfam" id="PF00535">
    <property type="entry name" value="Glycos_transf_2"/>
    <property type="match status" value="1"/>
</dbReference>
<dbReference type="GO" id="GO:0016740">
    <property type="term" value="F:transferase activity"/>
    <property type="evidence" value="ECO:0007669"/>
    <property type="project" value="UniProtKB-KW"/>
</dbReference>
<dbReference type="OrthoDB" id="761861at2"/>
<evidence type="ECO:0000313" key="3">
    <source>
        <dbReference type="Proteomes" id="UP000199138"/>
    </source>
</evidence>
<reference evidence="2 3" key="1">
    <citation type="submission" date="2016-10" db="EMBL/GenBank/DDBJ databases">
        <authorList>
            <person name="de Groot N.N."/>
        </authorList>
    </citation>
    <scope>NUCLEOTIDE SEQUENCE [LARGE SCALE GENOMIC DNA]</scope>
    <source>
        <strain evidence="2 3">CGMCC 1.12333</strain>
    </source>
</reference>
<dbReference type="InterPro" id="IPR001173">
    <property type="entry name" value="Glyco_trans_2-like"/>
</dbReference>
<organism evidence="2 3">
    <name type="scientific">Pustulibacterium marinum</name>
    <dbReference type="NCBI Taxonomy" id="1224947"/>
    <lineage>
        <taxon>Bacteria</taxon>
        <taxon>Pseudomonadati</taxon>
        <taxon>Bacteroidota</taxon>
        <taxon>Flavobacteriia</taxon>
        <taxon>Flavobacteriales</taxon>
        <taxon>Flavobacteriaceae</taxon>
        <taxon>Pustulibacterium</taxon>
    </lineage>
</organism>
<protein>
    <submittedName>
        <fullName evidence="2">Glycosyl transferase family 2</fullName>
    </submittedName>
</protein>
<dbReference type="SUPFAM" id="SSF53448">
    <property type="entry name" value="Nucleotide-diphospho-sugar transferases"/>
    <property type="match status" value="1"/>
</dbReference>
<dbReference type="STRING" id="1224947.SAMN05216480_102290"/>
<accession>A0A1I7FW71</accession>
<sequence>MIAANQQDTSILAERKASGSKVIPFTIPEPIVGISILIPVFNYDARKLVSYLHEYYTDKRLDLEIICCDDGSSQFVKENQTLNNLEFCTYYKSKKNRGRSQTRNFLAQKASKDYLLFLDCDVLPKNVSFLQRYFNAISQGKEVVFGGLEYTPSIGKEQTLRWLFGIYREAFPLEQRILKPYEATLTSNLLIKKNIFKKVLFEESLTAYGYEDFVFVQNLQKRGIEIHQIANETYHLNVDKSEDYIEKVRTATRNLVYLYHTEILSEPTKIIKVYNKLKRLGLPVFLKWFYQIFRKRMEKNLISRKPSLTILDIYKASYFCYHIAKKP</sequence>
<evidence type="ECO:0000259" key="1">
    <source>
        <dbReference type="Pfam" id="PF00535"/>
    </source>
</evidence>
<dbReference type="Proteomes" id="UP000199138">
    <property type="component" value="Unassembled WGS sequence"/>
</dbReference>
<keyword evidence="2" id="KW-0808">Transferase</keyword>
<proteinExistence type="predicted"/>
<evidence type="ECO:0000313" key="2">
    <source>
        <dbReference type="EMBL" id="SFU40427.1"/>
    </source>
</evidence>
<dbReference type="EMBL" id="FPBK01000002">
    <property type="protein sequence ID" value="SFU40427.1"/>
    <property type="molecule type" value="Genomic_DNA"/>
</dbReference>
<dbReference type="InterPro" id="IPR029044">
    <property type="entry name" value="Nucleotide-diphossugar_trans"/>
</dbReference>
<name>A0A1I7FW71_9FLAO</name>